<keyword evidence="1" id="KW-1185">Reference proteome</keyword>
<evidence type="ECO:0000313" key="2">
    <source>
        <dbReference type="WBParaSite" id="nRc.2.0.1.t41579-RA"/>
    </source>
</evidence>
<dbReference type="Proteomes" id="UP000887565">
    <property type="component" value="Unplaced"/>
</dbReference>
<sequence length="55" mass="6330">MLNQRGNAQHGWAMPSDEIQRLQSEMARFMAHIVQLMAQQMAPPLRNPMPSRTLL</sequence>
<dbReference type="AlphaFoldDB" id="A0A915KRR5"/>
<organism evidence="1 2">
    <name type="scientific">Romanomermis culicivorax</name>
    <name type="common">Nematode worm</name>
    <dbReference type="NCBI Taxonomy" id="13658"/>
    <lineage>
        <taxon>Eukaryota</taxon>
        <taxon>Metazoa</taxon>
        <taxon>Ecdysozoa</taxon>
        <taxon>Nematoda</taxon>
        <taxon>Enoplea</taxon>
        <taxon>Dorylaimia</taxon>
        <taxon>Mermithida</taxon>
        <taxon>Mermithoidea</taxon>
        <taxon>Mermithidae</taxon>
        <taxon>Romanomermis</taxon>
    </lineage>
</organism>
<reference evidence="2" key="1">
    <citation type="submission" date="2022-11" db="UniProtKB">
        <authorList>
            <consortium name="WormBaseParasite"/>
        </authorList>
    </citation>
    <scope>IDENTIFICATION</scope>
</reference>
<proteinExistence type="predicted"/>
<dbReference type="WBParaSite" id="nRc.2.0.1.t41579-RA">
    <property type="protein sequence ID" value="nRc.2.0.1.t41579-RA"/>
    <property type="gene ID" value="nRc.2.0.1.g41579"/>
</dbReference>
<evidence type="ECO:0000313" key="1">
    <source>
        <dbReference type="Proteomes" id="UP000887565"/>
    </source>
</evidence>
<accession>A0A915KRR5</accession>
<protein>
    <submittedName>
        <fullName evidence="2">Uncharacterized protein</fullName>
    </submittedName>
</protein>
<name>A0A915KRR5_ROMCU</name>